<reference evidence="2 3" key="1">
    <citation type="submission" date="2019-04" db="EMBL/GenBank/DDBJ databases">
        <title>Friends and foes A comparative genomics study of 23 Aspergillus species from section Flavi.</title>
        <authorList>
            <consortium name="DOE Joint Genome Institute"/>
            <person name="Kjaerbolling I."/>
            <person name="Vesth T."/>
            <person name="Frisvad J.C."/>
            <person name="Nybo J.L."/>
            <person name="Theobald S."/>
            <person name="Kildgaard S."/>
            <person name="Isbrandt T."/>
            <person name="Kuo A."/>
            <person name="Sato A."/>
            <person name="Lyhne E.K."/>
            <person name="Kogle M.E."/>
            <person name="Wiebenga A."/>
            <person name="Kun R.S."/>
            <person name="Lubbers R.J."/>
            <person name="Makela M.R."/>
            <person name="Barry K."/>
            <person name="Chovatia M."/>
            <person name="Clum A."/>
            <person name="Daum C."/>
            <person name="Haridas S."/>
            <person name="He G."/>
            <person name="LaButti K."/>
            <person name="Lipzen A."/>
            <person name="Mondo S."/>
            <person name="Riley R."/>
            <person name="Salamov A."/>
            <person name="Simmons B.A."/>
            <person name="Magnuson J.K."/>
            <person name="Henrissat B."/>
            <person name="Mortensen U.H."/>
            <person name="Larsen T.O."/>
            <person name="Devries R.P."/>
            <person name="Grigoriev I.V."/>
            <person name="Machida M."/>
            <person name="Baker S.E."/>
            <person name="Andersen M.R."/>
        </authorList>
    </citation>
    <scope>NUCLEOTIDE SEQUENCE [LARGE SCALE GENOMIC DNA]</scope>
    <source>
        <strain evidence="2 3">CBS 117625</strain>
    </source>
</reference>
<sequence length="137" mass="15338">MGTAVYHSAIRIINATGKSIYTGNVVLTWGKFFDGIDKRTEIPPHDLEGKEIQDKDFWVYVCRRPDIADGEEGSIDLVDGDGKRIATLTWDAPWQDTRPNSFDVINKASGYSVVADGWLREGWEFGTARVQVTSVEE</sequence>
<dbReference type="InterPro" id="IPR009413">
    <property type="entry name" value="Aegerolysin-typ"/>
</dbReference>
<gene>
    <name evidence="2" type="ORF">BDV38DRAFT_278860</name>
</gene>
<evidence type="ECO:0000256" key="1">
    <source>
        <dbReference type="ARBA" id="ARBA00010795"/>
    </source>
</evidence>
<evidence type="ECO:0000313" key="3">
    <source>
        <dbReference type="Proteomes" id="UP000325672"/>
    </source>
</evidence>
<proteinExistence type="inferred from homology"/>
<dbReference type="RefSeq" id="XP_031917568.1">
    <property type="nucleotide sequence ID" value="XM_032058846.1"/>
</dbReference>
<dbReference type="Pfam" id="PF06355">
    <property type="entry name" value="Aegerolysin"/>
    <property type="match status" value="1"/>
</dbReference>
<keyword evidence="3" id="KW-1185">Reference proteome</keyword>
<name>A0A5N6T5C9_ASPPS</name>
<dbReference type="Proteomes" id="UP000325672">
    <property type="component" value="Unassembled WGS sequence"/>
</dbReference>
<accession>A0A5N6T5C9</accession>
<dbReference type="Gene3D" id="2.60.270.50">
    <property type="match status" value="1"/>
</dbReference>
<comment type="similarity">
    <text evidence="1">Belongs to the aegerolysin family.</text>
</comment>
<dbReference type="GeneID" id="43643056"/>
<dbReference type="OrthoDB" id="2727348at2759"/>
<evidence type="ECO:0000313" key="2">
    <source>
        <dbReference type="EMBL" id="KAE8141505.1"/>
    </source>
</evidence>
<dbReference type="AlphaFoldDB" id="A0A5N6T5C9"/>
<dbReference type="EMBL" id="ML743557">
    <property type="protein sequence ID" value="KAE8141505.1"/>
    <property type="molecule type" value="Genomic_DNA"/>
</dbReference>
<organism evidence="2 3">
    <name type="scientific">Aspergillus pseudotamarii</name>
    <dbReference type="NCBI Taxonomy" id="132259"/>
    <lineage>
        <taxon>Eukaryota</taxon>
        <taxon>Fungi</taxon>
        <taxon>Dikarya</taxon>
        <taxon>Ascomycota</taxon>
        <taxon>Pezizomycotina</taxon>
        <taxon>Eurotiomycetes</taxon>
        <taxon>Eurotiomycetidae</taxon>
        <taxon>Eurotiales</taxon>
        <taxon>Aspergillaceae</taxon>
        <taxon>Aspergillus</taxon>
        <taxon>Aspergillus subgen. Circumdati</taxon>
    </lineage>
</organism>
<protein>
    <submittedName>
        <fullName evidence="2">Aegerolysin type hemolysin</fullName>
    </submittedName>
</protein>
<dbReference type="GO" id="GO:0019836">
    <property type="term" value="P:symbiont-mediated hemolysis of host erythrocyte"/>
    <property type="evidence" value="ECO:0007669"/>
    <property type="project" value="InterPro"/>
</dbReference>